<dbReference type="SUPFAM" id="SSF52743">
    <property type="entry name" value="Subtilisin-like"/>
    <property type="match status" value="1"/>
</dbReference>
<organism evidence="7 8">
    <name type="scientific">Deinococcus arboris</name>
    <dbReference type="NCBI Taxonomy" id="2682977"/>
    <lineage>
        <taxon>Bacteria</taxon>
        <taxon>Thermotogati</taxon>
        <taxon>Deinococcota</taxon>
        <taxon>Deinococci</taxon>
        <taxon>Deinococcales</taxon>
        <taxon>Deinococcaceae</taxon>
        <taxon>Deinococcus</taxon>
    </lineage>
</organism>
<evidence type="ECO:0000256" key="1">
    <source>
        <dbReference type="ARBA" id="ARBA00011073"/>
    </source>
</evidence>
<gene>
    <name evidence="7" type="ORF">GO986_21575</name>
</gene>
<evidence type="ECO:0000256" key="4">
    <source>
        <dbReference type="ARBA" id="ARBA00022825"/>
    </source>
</evidence>
<dbReference type="PANTHER" id="PTHR43806">
    <property type="entry name" value="PEPTIDASE S8"/>
    <property type="match status" value="1"/>
</dbReference>
<evidence type="ECO:0000313" key="8">
    <source>
        <dbReference type="Proteomes" id="UP000483286"/>
    </source>
</evidence>
<dbReference type="PROSITE" id="PS51892">
    <property type="entry name" value="SUBTILASE"/>
    <property type="match status" value="1"/>
</dbReference>
<evidence type="ECO:0000259" key="6">
    <source>
        <dbReference type="Pfam" id="PF00082"/>
    </source>
</evidence>
<proteinExistence type="inferred from homology"/>
<evidence type="ECO:0000256" key="3">
    <source>
        <dbReference type="ARBA" id="ARBA00022801"/>
    </source>
</evidence>
<dbReference type="InterPro" id="IPR050131">
    <property type="entry name" value="Peptidase_S8_subtilisin-like"/>
</dbReference>
<comment type="caution">
    <text evidence="7">The sequence shown here is derived from an EMBL/GenBank/DDBJ whole genome shotgun (WGS) entry which is preliminary data.</text>
</comment>
<dbReference type="AlphaFoldDB" id="A0A7C9HUE6"/>
<reference evidence="7 8" key="1">
    <citation type="submission" date="2019-12" db="EMBL/GenBank/DDBJ databases">
        <title>Deinococcus sp. HMF7620 Genome sequencing and assembly.</title>
        <authorList>
            <person name="Kang H."/>
            <person name="Kim H."/>
            <person name="Joh K."/>
        </authorList>
    </citation>
    <scope>NUCLEOTIDE SEQUENCE [LARGE SCALE GENOMIC DNA]</scope>
    <source>
        <strain evidence="7 8">HMF7620</strain>
    </source>
</reference>
<dbReference type="InterPro" id="IPR000209">
    <property type="entry name" value="Peptidase_S8/S53_dom"/>
</dbReference>
<keyword evidence="2 5" id="KW-0645">Protease</keyword>
<dbReference type="Pfam" id="PF00082">
    <property type="entry name" value="Peptidase_S8"/>
    <property type="match status" value="1"/>
</dbReference>
<dbReference type="Gene3D" id="3.40.50.200">
    <property type="entry name" value="Peptidase S8/S53 domain"/>
    <property type="match status" value="1"/>
</dbReference>
<keyword evidence="3 5" id="KW-0378">Hydrolase</keyword>
<accession>A0A7C9HUE6</accession>
<feature type="domain" description="Peptidase S8/S53" evidence="6">
    <location>
        <begin position="32"/>
        <end position="233"/>
    </location>
</feature>
<keyword evidence="8" id="KW-1185">Reference proteome</keyword>
<keyword evidence="4 5" id="KW-0720">Serine protease</keyword>
<evidence type="ECO:0000256" key="2">
    <source>
        <dbReference type="ARBA" id="ARBA00022670"/>
    </source>
</evidence>
<dbReference type="Proteomes" id="UP000483286">
    <property type="component" value="Unassembled WGS sequence"/>
</dbReference>
<dbReference type="GO" id="GO:0006508">
    <property type="term" value="P:proteolysis"/>
    <property type="evidence" value="ECO:0007669"/>
    <property type="project" value="UniProtKB-KW"/>
</dbReference>
<dbReference type="RefSeq" id="WP_157461588.1">
    <property type="nucleotide sequence ID" value="NZ_WQLB01000055.1"/>
</dbReference>
<evidence type="ECO:0000256" key="5">
    <source>
        <dbReference type="PROSITE-ProRule" id="PRU01240"/>
    </source>
</evidence>
<dbReference type="GO" id="GO:0005615">
    <property type="term" value="C:extracellular space"/>
    <property type="evidence" value="ECO:0007669"/>
    <property type="project" value="TreeGrafter"/>
</dbReference>
<sequence>MNFKGGNGKGVTIHILDTASGPSRADPFVMAEPVNYYNEIYKGRPYHGSVAGMIAGTLAPNAAISYKPVCDRDGHCSTLKTAQALCAVAAEAKRGGRHVVNLSVGGAYPTVGLQLALREVAAAGVPTAAAYGNRDDCAGLVKGDRCHHFPADWSSEFQLAAARPAGTMLYSVAGWDIATKQMATYNRGVGNPGVTTLPPSVQAPGEFWMGGLPYFGSSFAAPVVSGVLANWMSCRAGVPLLPLLNTPGQLPLPPAILSACP</sequence>
<feature type="active site" description="Charge relay system" evidence="5">
    <location>
        <position position="17"/>
    </location>
</feature>
<evidence type="ECO:0000313" key="7">
    <source>
        <dbReference type="EMBL" id="MVN89329.1"/>
    </source>
</evidence>
<dbReference type="InterPro" id="IPR036852">
    <property type="entry name" value="Peptidase_S8/S53_dom_sf"/>
</dbReference>
<feature type="active site" description="Charge relay system" evidence="5">
    <location>
        <position position="47"/>
    </location>
</feature>
<dbReference type="PANTHER" id="PTHR43806:SF11">
    <property type="entry name" value="CEREVISIN-RELATED"/>
    <property type="match status" value="1"/>
</dbReference>
<comment type="similarity">
    <text evidence="1 5">Belongs to the peptidase S8 family.</text>
</comment>
<feature type="active site" description="Charge relay system" evidence="5">
    <location>
        <position position="218"/>
    </location>
</feature>
<dbReference type="GO" id="GO:0004252">
    <property type="term" value="F:serine-type endopeptidase activity"/>
    <property type="evidence" value="ECO:0007669"/>
    <property type="project" value="UniProtKB-UniRule"/>
</dbReference>
<name>A0A7C9HUE6_9DEIO</name>
<dbReference type="EMBL" id="WQLB01000055">
    <property type="protein sequence ID" value="MVN89329.1"/>
    <property type="molecule type" value="Genomic_DNA"/>
</dbReference>
<protein>
    <submittedName>
        <fullName evidence="7">S8 family serine peptidase</fullName>
    </submittedName>
</protein>